<proteinExistence type="inferred from homology"/>
<keyword evidence="7" id="KW-0539">Nucleus</keyword>
<feature type="region of interest" description="Disordered" evidence="8">
    <location>
        <begin position="56"/>
        <end position="122"/>
    </location>
</feature>
<dbReference type="PANTHER" id="PTHR15692:SF20">
    <property type="entry name" value="NEUROGENIC MASTERMIND-LIKE N-TERMINAL DOMAIN-CONTAINING PROTEIN"/>
    <property type="match status" value="1"/>
</dbReference>
<evidence type="ECO:0000313" key="10">
    <source>
        <dbReference type="EMBL" id="KAK2182964.1"/>
    </source>
</evidence>
<comment type="similarity">
    <text evidence="2">Belongs to the mastermind family.</text>
</comment>
<comment type="caution">
    <text evidence="10">The sequence shown here is derived from an EMBL/GenBank/DDBJ whole genome shotgun (WGS) entry which is preliminary data.</text>
</comment>
<dbReference type="InterPro" id="IPR046369">
    <property type="entry name" value="MAML1-3"/>
</dbReference>
<gene>
    <name evidence="10" type="ORF">NP493_330g04004</name>
</gene>
<name>A0AAD9NWB6_RIDPI</name>
<evidence type="ECO:0000259" key="9">
    <source>
        <dbReference type="SMART" id="SM01275"/>
    </source>
</evidence>
<dbReference type="PANTHER" id="PTHR15692">
    <property type="entry name" value="MASTERMIND-LIKE"/>
    <property type="match status" value="1"/>
</dbReference>
<dbReference type="Proteomes" id="UP001209878">
    <property type="component" value="Unassembled WGS sequence"/>
</dbReference>
<keyword evidence="3" id="KW-0914">Notch signaling pathway</keyword>
<keyword evidence="5" id="KW-0010">Activator</keyword>
<dbReference type="GO" id="GO:0007221">
    <property type="term" value="P:positive regulation of transcription of Notch receptor target"/>
    <property type="evidence" value="ECO:0007669"/>
    <property type="project" value="InterPro"/>
</dbReference>
<dbReference type="InterPro" id="IPR019082">
    <property type="entry name" value="Mastermind-like_N"/>
</dbReference>
<evidence type="ECO:0000256" key="6">
    <source>
        <dbReference type="ARBA" id="ARBA00023163"/>
    </source>
</evidence>
<keyword evidence="11" id="KW-1185">Reference proteome</keyword>
<evidence type="ECO:0000256" key="1">
    <source>
        <dbReference type="ARBA" id="ARBA00004324"/>
    </source>
</evidence>
<dbReference type="Pfam" id="PF09596">
    <property type="entry name" value="MamL-1"/>
    <property type="match status" value="1"/>
</dbReference>
<keyword evidence="6" id="KW-0804">Transcription</keyword>
<evidence type="ECO:0000256" key="5">
    <source>
        <dbReference type="ARBA" id="ARBA00023159"/>
    </source>
</evidence>
<dbReference type="InterPro" id="IPR046370">
    <property type="entry name" value="MAML_N_sf"/>
</dbReference>
<protein>
    <recommendedName>
        <fullName evidence="9">Neurogenic mastermind-like N-terminal domain-containing protein</fullName>
    </recommendedName>
</protein>
<sequence>MGDLLSPRRRDVFDRLRRRIESYRQHHVSRVNQRFDSLANGLYKQQRRDTALLHQRWLESKAKRSQKSSSSSKSNRGAGNADPASNVAPAAVEPGSVPPQTPSGASHLPVSCSSVHTLPRLA</sequence>
<dbReference type="SMART" id="SM01275">
    <property type="entry name" value="MamL-1"/>
    <property type="match status" value="1"/>
</dbReference>
<feature type="domain" description="Neurogenic mastermind-like N-terminal" evidence="9">
    <location>
        <begin position="7"/>
        <end position="67"/>
    </location>
</feature>
<evidence type="ECO:0000256" key="4">
    <source>
        <dbReference type="ARBA" id="ARBA00023015"/>
    </source>
</evidence>
<evidence type="ECO:0000256" key="2">
    <source>
        <dbReference type="ARBA" id="ARBA00008081"/>
    </source>
</evidence>
<comment type="subcellular location">
    <subcellularLocation>
        <location evidence="1">Nucleus speckle</location>
    </subcellularLocation>
</comment>
<evidence type="ECO:0000313" key="11">
    <source>
        <dbReference type="Proteomes" id="UP001209878"/>
    </source>
</evidence>
<accession>A0AAD9NWB6</accession>
<organism evidence="10 11">
    <name type="scientific">Ridgeia piscesae</name>
    <name type="common">Tubeworm</name>
    <dbReference type="NCBI Taxonomy" id="27915"/>
    <lineage>
        <taxon>Eukaryota</taxon>
        <taxon>Metazoa</taxon>
        <taxon>Spiralia</taxon>
        <taxon>Lophotrochozoa</taxon>
        <taxon>Annelida</taxon>
        <taxon>Polychaeta</taxon>
        <taxon>Sedentaria</taxon>
        <taxon>Canalipalpata</taxon>
        <taxon>Sabellida</taxon>
        <taxon>Siboglinidae</taxon>
        <taxon>Ridgeia</taxon>
    </lineage>
</organism>
<evidence type="ECO:0000256" key="7">
    <source>
        <dbReference type="ARBA" id="ARBA00023242"/>
    </source>
</evidence>
<dbReference type="EMBL" id="JAODUO010000330">
    <property type="protein sequence ID" value="KAK2182964.1"/>
    <property type="molecule type" value="Genomic_DNA"/>
</dbReference>
<reference evidence="10" key="1">
    <citation type="journal article" date="2023" name="Mol. Biol. Evol.">
        <title>Third-Generation Sequencing Reveals the Adaptive Role of the Epigenome in Three Deep-Sea Polychaetes.</title>
        <authorList>
            <person name="Perez M."/>
            <person name="Aroh O."/>
            <person name="Sun Y."/>
            <person name="Lan Y."/>
            <person name="Juniper S.K."/>
            <person name="Young C.R."/>
            <person name="Angers B."/>
            <person name="Qian P.Y."/>
        </authorList>
    </citation>
    <scope>NUCLEOTIDE SEQUENCE</scope>
    <source>
        <strain evidence="10">R07B-5</strain>
    </source>
</reference>
<dbReference type="Gene3D" id="6.10.250.970">
    <property type="match status" value="1"/>
</dbReference>
<evidence type="ECO:0000256" key="8">
    <source>
        <dbReference type="SAM" id="MobiDB-lite"/>
    </source>
</evidence>
<dbReference type="GO" id="GO:0016607">
    <property type="term" value="C:nuclear speck"/>
    <property type="evidence" value="ECO:0007669"/>
    <property type="project" value="UniProtKB-SubCell"/>
</dbReference>
<evidence type="ECO:0000256" key="3">
    <source>
        <dbReference type="ARBA" id="ARBA00022976"/>
    </source>
</evidence>
<keyword evidence="4" id="KW-0805">Transcription regulation</keyword>
<dbReference type="AlphaFoldDB" id="A0AAD9NWB6"/>
<dbReference type="GO" id="GO:0003713">
    <property type="term" value="F:transcription coactivator activity"/>
    <property type="evidence" value="ECO:0007669"/>
    <property type="project" value="InterPro"/>
</dbReference>